<evidence type="ECO:0000313" key="3">
    <source>
        <dbReference type="EMBL" id="KXB91937.1"/>
    </source>
</evidence>
<keyword evidence="3" id="KW-0378">Hydrolase</keyword>
<evidence type="ECO:0000256" key="1">
    <source>
        <dbReference type="SAM" id="Coils"/>
    </source>
</evidence>
<dbReference type="Gene3D" id="1.20.120.680">
    <property type="entry name" value="Formiminotetrahydrofolate cyclodeaminase monomer, up-and-down helical bundle"/>
    <property type="match status" value="1"/>
</dbReference>
<reference evidence="4" key="1">
    <citation type="submission" date="2016-01" db="EMBL/GenBank/DDBJ databases">
        <authorList>
            <person name="Mitreva M."/>
            <person name="Pepin K.H."/>
            <person name="Mihindukulasuriya K.A."/>
            <person name="Fulton R."/>
            <person name="Fronick C."/>
            <person name="O'Laughlin M."/>
            <person name="Miner T."/>
            <person name="Herter B."/>
            <person name="Rosa B.A."/>
            <person name="Cordes M."/>
            <person name="Tomlinson C."/>
            <person name="Wollam A."/>
            <person name="Palsikar V.B."/>
            <person name="Mardis E.R."/>
            <person name="Wilson R.K."/>
        </authorList>
    </citation>
    <scope>NUCLEOTIDE SEQUENCE [LARGE SCALE GENOMIC DNA]</scope>
    <source>
        <strain evidence="4">KA00182</strain>
    </source>
</reference>
<name>A0A134CIH6_9FIRM</name>
<evidence type="ECO:0000259" key="2">
    <source>
        <dbReference type="Pfam" id="PF04961"/>
    </source>
</evidence>
<organism evidence="3 4">
    <name type="scientific">Megasphaera hutchinsoni</name>
    <dbReference type="NCBI Taxonomy" id="1588748"/>
    <lineage>
        <taxon>Bacteria</taxon>
        <taxon>Bacillati</taxon>
        <taxon>Bacillota</taxon>
        <taxon>Negativicutes</taxon>
        <taxon>Veillonellales</taxon>
        <taxon>Veillonellaceae</taxon>
        <taxon>Megasphaera</taxon>
    </lineage>
</organism>
<keyword evidence="1" id="KW-0175">Coiled coil</keyword>
<dbReference type="PATRIC" id="fig|1588748.3.peg.640"/>
<dbReference type="InterPro" id="IPR036178">
    <property type="entry name" value="Formintransfe-cycloase-like_sf"/>
</dbReference>
<protein>
    <submittedName>
        <fullName evidence="3">Putative methenyltetrahydrofolate cyclohydrolase</fullName>
    </submittedName>
</protein>
<dbReference type="STRING" id="1588748.HMPREF3182_00676"/>
<gene>
    <name evidence="3" type="ORF">HMPREF3182_00676</name>
</gene>
<feature type="domain" description="Cyclodeaminase/cyclohydrolase" evidence="2">
    <location>
        <begin position="11"/>
        <end position="187"/>
    </location>
</feature>
<keyword evidence="4" id="KW-1185">Reference proteome</keyword>
<proteinExistence type="predicted"/>
<feature type="coiled-coil region" evidence="1">
    <location>
        <begin position="179"/>
        <end position="206"/>
    </location>
</feature>
<dbReference type="AlphaFoldDB" id="A0A134CIH6"/>
<dbReference type="InterPro" id="IPR007044">
    <property type="entry name" value="Cyclodeamin/CycHdrlase"/>
</dbReference>
<dbReference type="RefSeq" id="WP_007392171.1">
    <property type="nucleotide sequence ID" value="NZ_KQ960940.1"/>
</dbReference>
<accession>A0A134CIH6</accession>
<dbReference type="Proteomes" id="UP000070160">
    <property type="component" value="Unassembled WGS sequence"/>
</dbReference>
<dbReference type="SUPFAM" id="SSF101262">
    <property type="entry name" value="Methenyltetrahydrofolate cyclohydrolase-like"/>
    <property type="match status" value="1"/>
</dbReference>
<sequence>MIDVEKFKDVSVETFLDMVGSDAPAPGGGGVAALMAASSAALIEMVANLTVHKKGYEQIQAEVQAIGVAAHAIRKSAVEGIAADGKAFQQVLQQLRLPKEKAERDALVQLAFREAACVPFYLGKQMIELLRLADKIMLIGNTWAVTDAMIGAIQARAAMRAAFYSVQINLKFIRDEAFVYSIREQLATAEVQAEQLEKKIEQRYQEQG</sequence>
<dbReference type="GO" id="GO:0016787">
    <property type="term" value="F:hydrolase activity"/>
    <property type="evidence" value="ECO:0007669"/>
    <property type="project" value="UniProtKB-KW"/>
</dbReference>
<comment type="caution">
    <text evidence="3">The sequence shown here is derived from an EMBL/GenBank/DDBJ whole genome shotgun (WGS) entry which is preliminary data.</text>
</comment>
<evidence type="ECO:0000313" key="4">
    <source>
        <dbReference type="Proteomes" id="UP000070160"/>
    </source>
</evidence>
<dbReference type="EMBL" id="LSDT01000025">
    <property type="protein sequence ID" value="KXB91937.1"/>
    <property type="molecule type" value="Genomic_DNA"/>
</dbReference>
<dbReference type="Pfam" id="PF04961">
    <property type="entry name" value="FTCD_C"/>
    <property type="match status" value="1"/>
</dbReference>